<keyword evidence="12" id="KW-0732">Signal</keyword>
<feature type="compositionally biased region" description="Polar residues" evidence="10">
    <location>
        <begin position="1287"/>
        <end position="1296"/>
    </location>
</feature>
<gene>
    <name evidence="14" type="ORF">EgrG_001045100</name>
</gene>
<dbReference type="PROSITE" id="PS00232">
    <property type="entry name" value="CADHERIN_1"/>
    <property type="match status" value="4"/>
</dbReference>
<dbReference type="WBParaSite" id="EgrG_001045100">
    <property type="protein sequence ID" value="EgrG_001045100"/>
    <property type="gene ID" value="EgrG_001045100"/>
</dbReference>
<evidence type="ECO:0000256" key="9">
    <source>
        <dbReference type="PROSITE-ProRule" id="PRU00043"/>
    </source>
</evidence>
<feature type="domain" description="Cadherin" evidence="13">
    <location>
        <begin position="155"/>
        <end position="328"/>
    </location>
</feature>
<feature type="domain" description="Cadherin" evidence="13">
    <location>
        <begin position="594"/>
        <end position="704"/>
    </location>
</feature>
<dbReference type="PANTHER" id="PTHR24028:SF146">
    <property type="entry name" value="CADHERIN 96CB, ISOFORM D-RELATED"/>
    <property type="match status" value="1"/>
</dbReference>
<dbReference type="GO" id="GO:0005509">
    <property type="term" value="F:calcium ion binding"/>
    <property type="evidence" value="ECO:0007669"/>
    <property type="project" value="UniProtKB-UniRule"/>
</dbReference>
<dbReference type="PROSITE" id="PS50268">
    <property type="entry name" value="CADHERIN_2"/>
    <property type="match status" value="7"/>
</dbReference>
<dbReference type="InterPro" id="IPR013164">
    <property type="entry name" value="Cadherin_N"/>
</dbReference>
<accession>A0A068WC62</accession>
<keyword evidence="5" id="KW-0130">Cell adhesion</keyword>
<keyword evidence="2 11" id="KW-0812">Transmembrane</keyword>
<dbReference type="InterPro" id="IPR015919">
    <property type="entry name" value="Cadherin-like_sf"/>
</dbReference>
<feature type="chain" id="PRO_5035983887" evidence="12">
    <location>
        <begin position="22"/>
        <end position="1395"/>
    </location>
</feature>
<evidence type="ECO:0000256" key="3">
    <source>
        <dbReference type="ARBA" id="ARBA00022737"/>
    </source>
</evidence>
<evidence type="ECO:0000313" key="14">
    <source>
        <dbReference type="EMBL" id="CDS17687.1"/>
    </source>
</evidence>
<evidence type="ECO:0000256" key="4">
    <source>
        <dbReference type="ARBA" id="ARBA00022837"/>
    </source>
</evidence>
<dbReference type="Proteomes" id="UP000492820">
    <property type="component" value="Unassembled WGS sequence"/>
</dbReference>
<feature type="domain" description="Cadherin" evidence="13">
    <location>
        <begin position="350"/>
        <end position="454"/>
    </location>
</feature>
<feature type="compositionally biased region" description="Polar residues" evidence="10">
    <location>
        <begin position="1148"/>
        <end position="1168"/>
    </location>
</feature>
<dbReference type="Gene3D" id="2.60.40.60">
    <property type="entry name" value="Cadherins"/>
    <property type="match status" value="7"/>
</dbReference>
<evidence type="ECO:0000259" key="13">
    <source>
        <dbReference type="PROSITE" id="PS50268"/>
    </source>
</evidence>
<comment type="subcellular location">
    <subcellularLocation>
        <location evidence="1">Membrane</location>
        <topology evidence="1">Single-pass membrane protein</topology>
    </subcellularLocation>
</comment>
<keyword evidence="4 9" id="KW-0106">Calcium</keyword>
<dbReference type="SUPFAM" id="SSF49313">
    <property type="entry name" value="Cadherin-like"/>
    <property type="match status" value="6"/>
</dbReference>
<dbReference type="Pfam" id="PF08266">
    <property type="entry name" value="Cadherin_2"/>
    <property type="match status" value="1"/>
</dbReference>
<feature type="domain" description="Cadherin" evidence="13">
    <location>
        <begin position="817"/>
        <end position="941"/>
    </location>
</feature>
<dbReference type="EMBL" id="LK028577">
    <property type="protein sequence ID" value="CDS17687.1"/>
    <property type="molecule type" value="Genomic_DNA"/>
</dbReference>
<keyword evidence="3" id="KW-0677">Repeat</keyword>
<feature type="domain" description="Cadherin" evidence="13">
    <location>
        <begin position="24"/>
        <end position="154"/>
    </location>
</feature>
<organism evidence="14">
    <name type="scientific">Echinococcus granulosus</name>
    <name type="common">Hydatid tapeworm</name>
    <dbReference type="NCBI Taxonomy" id="6210"/>
    <lineage>
        <taxon>Eukaryota</taxon>
        <taxon>Metazoa</taxon>
        <taxon>Spiralia</taxon>
        <taxon>Lophotrochozoa</taxon>
        <taxon>Platyhelminthes</taxon>
        <taxon>Cestoda</taxon>
        <taxon>Eucestoda</taxon>
        <taxon>Cyclophyllidea</taxon>
        <taxon>Taeniidae</taxon>
        <taxon>Echinococcus</taxon>
        <taxon>Echinococcus granulosus group</taxon>
    </lineage>
</organism>
<protein>
    <submittedName>
        <fullName evidence="14 16">Protocadherin 9</fullName>
    </submittedName>
</protein>
<reference evidence="14" key="2">
    <citation type="submission" date="2014-06" db="EMBL/GenBank/DDBJ databases">
        <authorList>
            <person name="Aslett M."/>
        </authorList>
    </citation>
    <scope>NUCLEOTIDE SEQUENCE</scope>
</reference>
<dbReference type="Pfam" id="PF00028">
    <property type="entry name" value="Cadherin"/>
    <property type="match status" value="4"/>
</dbReference>
<dbReference type="PRINTS" id="PR00205">
    <property type="entry name" value="CADHERIN"/>
</dbReference>
<evidence type="ECO:0000256" key="6">
    <source>
        <dbReference type="ARBA" id="ARBA00022989"/>
    </source>
</evidence>
<evidence type="ECO:0000256" key="8">
    <source>
        <dbReference type="ARBA" id="ARBA00023180"/>
    </source>
</evidence>
<keyword evidence="7 11" id="KW-0472">Membrane</keyword>
<evidence type="ECO:0000256" key="5">
    <source>
        <dbReference type="ARBA" id="ARBA00022889"/>
    </source>
</evidence>
<evidence type="ECO:0000256" key="12">
    <source>
        <dbReference type="SAM" id="SignalP"/>
    </source>
</evidence>
<evidence type="ECO:0000256" key="11">
    <source>
        <dbReference type="SAM" id="Phobius"/>
    </source>
</evidence>
<sequence>MVSLSLFAVLLSLLPTMWVTAQRASVNVQFQLTEECPEGTLVGCLSEDVSLHAPQYLVNKPNGDSYQLLTATQLFELDSTSGTITTSGRIDREEICPPIQNSHQASTGESAAAPCSIDLQVLRLESQTASGAYEPQVILVKIFILDINDNAPTWQEDSVNITIPEHTAPGARFLLPLALDADCGPENTTSRYFLFSSNIPDGDYGGSHVHSSDISRYFKLDTEVVEQKDPQHFVLDRWNNGWNLQACTGPTFRLWLQIIGEADYETPGQLSLIQQKQPLSKNDDKVNVPPRTFVLKLAAVDGSRFVPKTGSVTIHVSVKDINDHAPYFLPPEDSSVDGVYVKIKMDGTLRRNSATIEVQENAPYGQALYTPHVVEPDISDRESLIFSFDSTTTPAAKAVFGIREKDGTIFLKQSPDYETQTFYILPIVVSDGKYVDNQELRVQILNLNDHAPIITIRPVRTKKPEAEIHNQQHQQAQRYKPIYLEVEEDRPPGHFIATVLLSDEDQVSGTSAFPSEGTAAFQCQLSHDSLSLEPLFEGSQSQFKLVTRVSFDREQLGELFVALTCHDSGQPRQTSRVDIKLLILDKNDNKPVFKHHPMVASVKENSLVGVNVYRLEAFDADVGKNAALVYSISGEGADNFKVDRHSGLVTTATTIDREMVGRFNLMVVVSDRNGNDTGSGEPINEGTAMLTVEVLDENDCAPEFDKPLYQFLIDENAKINTPIGEVKARDNDATAENNRIRYSIKDEIMNPANQDFRVTADGRVLVGRETLDRETTSMYLFTVVAVDSGKPSLSATAQVQVHLGDINDNAPTWLFPPESNVVVNVTIHEPVGHQVALLRASDPDLGENGQIMFKIIHVSVLSNTAATSDSRNDSQTEIELVKPEMFELDPSTGALYIARPLRASDMGLVKLLIEASDMGKPNKSSHRTILFNIMDFQRPKYTDPSSNRIGAPFTSGGSGFQHHDLVVIVVMVAVAIVISLFLIVAMLFLRCPVCLFHDRPMNSYNNVARTTVGLPSSHMGAHQEAYLPEVFRDSHAIGTLSGKDGSLVSGEETLFYPTDRDKIIPSRGSVSGKNILTIDYDGALQDETLAQYQQSRQFFILAKPDRGYAVSMDGTPIELSTLENANVPQHHHQQQQSQQQTSEEQDIRTSQSASCLSTQLTTTPNGYHSESDLEEEPLSTKKSTWRTRKGSTGVERAGRTKATTLGRTTSSPRKVFKEENPYPQGGAQETLRLLTTTSPTTPGSGAAPSETVKNKQCYTMLVNTPSTTPTKVTAEQLRYVQIHNTPTHLGKSTRSNGGSGGVGGGSKKSAPTVSWRMEPQELHTYSPENETGQTALTGQRTFVDLENGYACLGKGAETNVMPPYDQLVHRLRDVDVNRDEVTSGGSFSEFSNSVI</sequence>
<feature type="compositionally biased region" description="Gly residues" evidence="10">
    <location>
        <begin position="1297"/>
        <end position="1306"/>
    </location>
</feature>
<dbReference type="PANTHER" id="PTHR24028">
    <property type="entry name" value="CADHERIN-87A"/>
    <property type="match status" value="1"/>
</dbReference>
<dbReference type="InterPro" id="IPR020894">
    <property type="entry name" value="Cadherin_CS"/>
</dbReference>
<reference evidence="14 15" key="1">
    <citation type="journal article" date="2013" name="Nature">
        <title>The genomes of four tapeworm species reveal adaptations to parasitism.</title>
        <authorList>
            <person name="Tsai I.J."/>
            <person name="Zarowiecki M."/>
            <person name="Holroyd N."/>
            <person name="Garciarrubio A."/>
            <person name="Sanchez-Flores A."/>
            <person name="Brooks K.L."/>
            <person name="Tracey A."/>
            <person name="Bobes R.J."/>
            <person name="Fragoso G."/>
            <person name="Sciutto E."/>
            <person name="Aslett M."/>
            <person name="Beasley H."/>
            <person name="Bennett H.M."/>
            <person name="Cai J."/>
            <person name="Camicia F."/>
            <person name="Clark R."/>
            <person name="Cucher M."/>
            <person name="De Silva N."/>
            <person name="Day T.A."/>
            <person name="Deplazes P."/>
            <person name="Estrada K."/>
            <person name="Fernandez C."/>
            <person name="Holland P.W."/>
            <person name="Hou J."/>
            <person name="Hu S."/>
            <person name="Huckvale T."/>
            <person name="Hung S.S."/>
            <person name="Kamenetzky L."/>
            <person name="Keane J.A."/>
            <person name="Kiss F."/>
            <person name="Koziol U."/>
            <person name="Lambert O."/>
            <person name="Liu K."/>
            <person name="Luo X."/>
            <person name="Luo Y."/>
            <person name="Macchiaroli N."/>
            <person name="Nichol S."/>
            <person name="Paps J."/>
            <person name="Parkinson J."/>
            <person name="Pouchkina-Stantcheva N."/>
            <person name="Riddiford N."/>
            <person name="Rosenzvit M."/>
            <person name="Salinas G."/>
            <person name="Wasmuth J.D."/>
            <person name="Zamanian M."/>
            <person name="Zheng Y."/>
            <person name="Cai X."/>
            <person name="Soberon X."/>
            <person name="Olson P.D."/>
            <person name="Laclette J.P."/>
            <person name="Brehm K."/>
            <person name="Berriman M."/>
            <person name="Garciarrubio A."/>
            <person name="Bobes R.J."/>
            <person name="Fragoso G."/>
            <person name="Sanchez-Flores A."/>
            <person name="Estrada K."/>
            <person name="Cevallos M.A."/>
            <person name="Morett E."/>
            <person name="Gonzalez V."/>
            <person name="Portillo T."/>
            <person name="Ochoa-Leyva A."/>
            <person name="Jose M.V."/>
            <person name="Sciutto E."/>
            <person name="Landa A."/>
            <person name="Jimenez L."/>
            <person name="Valdes V."/>
            <person name="Carrero J.C."/>
            <person name="Larralde C."/>
            <person name="Morales-Montor J."/>
            <person name="Limon-Lason J."/>
            <person name="Soberon X."/>
            <person name="Laclette J.P."/>
        </authorList>
    </citation>
    <scope>NUCLEOTIDE SEQUENCE [LARGE SCALE GENOMIC DNA]</scope>
</reference>
<evidence type="ECO:0000313" key="16">
    <source>
        <dbReference type="WBParaSite" id="EgrG_001045100"/>
    </source>
</evidence>
<proteinExistence type="predicted"/>
<keyword evidence="6 11" id="KW-1133">Transmembrane helix</keyword>
<keyword evidence="8" id="KW-0325">Glycoprotein</keyword>
<evidence type="ECO:0000256" key="10">
    <source>
        <dbReference type="SAM" id="MobiDB-lite"/>
    </source>
</evidence>
<dbReference type="GO" id="GO:0005886">
    <property type="term" value="C:plasma membrane"/>
    <property type="evidence" value="ECO:0007669"/>
    <property type="project" value="InterPro"/>
</dbReference>
<feature type="region of interest" description="Disordered" evidence="10">
    <location>
        <begin position="1127"/>
        <end position="1225"/>
    </location>
</feature>
<dbReference type="FunFam" id="2.60.40.60:FF:000020">
    <property type="entry name" value="Dachsous cadherin-related 1b"/>
    <property type="match status" value="2"/>
</dbReference>
<feature type="signal peptide" evidence="12">
    <location>
        <begin position="1"/>
        <end position="21"/>
    </location>
</feature>
<evidence type="ECO:0000256" key="1">
    <source>
        <dbReference type="ARBA" id="ARBA00004167"/>
    </source>
</evidence>
<evidence type="ECO:0000313" key="15">
    <source>
        <dbReference type="Proteomes" id="UP000492820"/>
    </source>
</evidence>
<feature type="region of interest" description="Disordered" evidence="10">
    <location>
        <begin position="1287"/>
        <end position="1313"/>
    </location>
</feature>
<feature type="transmembrane region" description="Helical" evidence="11">
    <location>
        <begin position="965"/>
        <end position="989"/>
    </location>
</feature>
<dbReference type="SMART" id="SM00112">
    <property type="entry name" value="CA"/>
    <property type="match status" value="7"/>
</dbReference>
<feature type="domain" description="Cadherin" evidence="13">
    <location>
        <begin position="478"/>
        <end position="593"/>
    </location>
</feature>
<name>A0A068WC62_ECHGR</name>
<dbReference type="OrthoDB" id="6256733at2759"/>
<feature type="domain" description="Cadherin" evidence="13">
    <location>
        <begin position="705"/>
        <end position="813"/>
    </location>
</feature>
<reference evidence="16" key="3">
    <citation type="submission" date="2020-10" db="UniProtKB">
        <authorList>
            <consortium name="WormBaseParasite"/>
        </authorList>
    </citation>
    <scope>IDENTIFICATION</scope>
</reference>
<evidence type="ECO:0000256" key="2">
    <source>
        <dbReference type="ARBA" id="ARBA00022692"/>
    </source>
</evidence>
<feature type="compositionally biased region" description="Polar residues" evidence="10">
    <location>
        <begin position="1201"/>
        <end position="1212"/>
    </location>
</feature>
<dbReference type="InterPro" id="IPR050174">
    <property type="entry name" value="Protocadherin/Cadherin-CA"/>
</dbReference>
<dbReference type="CDD" id="cd11304">
    <property type="entry name" value="Cadherin_repeat"/>
    <property type="match status" value="7"/>
</dbReference>
<dbReference type="InterPro" id="IPR002126">
    <property type="entry name" value="Cadherin-like_dom"/>
</dbReference>
<evidence type="ECO:0000256" key="7">
    <source>
        <dbReference type="ARBA" id="ARBA00023136"/>
    </source>
</evidence>
<dbReference type="GO" id="GO:0007156">
    <property type="term" value="P:homophilic cell adhesion via plasma membrane adhesion molecules"/>
    <property type="evidence" value="ECO:0007669"/>
    <property type="project" value="InterPro"/>
</dbReference>